<dbReference type="EMBL" id="JACSQV010000004">
    <property type="protein sequence ID" value="MBD7917849.1"/>
    <property type="molecule type" value="Genomic_DNA"/>
</dbReference>
<evidence type="ECO:0000313" key="2">
    <source>
        <dbReference type="EMBL" id="MBD7917849.1"/>
    </source>
</evidence>
<sequence>MVDYTAPGAYQRSTGTFFTVLQRRAAAHASAAAPRGGRVLDVGCGPGVLVRTLARRRPDLRVDGVDLTPQMVEHARALLARAGLADRTHVVAGDAAALPYPDASFDAVTSTMSFHHWSPLGVAVGEVLRVLRPTGTAYLYDVGVAPFDGVRAAVAGVPGWTCERVLVRGIVLPSVLYRGVRLRRVTP</sequence>
<dbReference type="InterPro" id="IPR029063">
    <property type="entry name" value="SAM-dependent_MTases_sf"/>
</dbReference>
<keyword evidence="3" id="KW-1185">Reference proteome</keyword>
<gene>
    <name evidence="2" type="ORF">H9657_06095</name>
</gene>
<dbReference type="Pfam" id="PF13649">
    <property type="entry name" value="Methyltransf_25"/>
    <property type="match status" value="1"/>
</dbReference>
<name>A0ABR8QBQ5_9CELL</name>
<protein>
    <submittedName>
        <fullName evidence="2">Class I SAM-dependent methyltransferase</fullName>
    </submittedName>
</protein>
<evidence type="ECO:0000313" key="3">
    <source>
        <dbReference type="Proteomes" id="UP000604241"/>
    </source>
</evidence>
<dbReference type="SUPFAM" id="SSF53335">
    <property type="entry name" value="S-adenosyl-L-methionine-dependent methyltransferases"/>
    <property type="match status" value="1"/>
</dbReference>
<organism evidence="2 3">
    <name type="scientific">Cellulomonas avistercoris</name>
    <dbReference type="NCBI Taxonomy" id="2762242"/>
    <lineage>
        <taxon>Bacteria</taxon>
        <taxon>Bacillati</taxon>
        <taxon>Actinomycetota</taxon>
        <taxon>Actinomycetes</taxon>
        <taxon>Micrococcales</taxon>
        <taxon>Cellulomonadaceae</taxon>
        <taxon>Cellulomonas</taxon>
    </lineage>
</organism>
<accession>A0ABR8QBQ5</accession>
<dbReference type="CDD" id="cd02440">
    <property type="entry name" value="AdoMet_MTases"/>
    <property type="match status" value="1"/>
</dbReference>
<keyword evidence="2" id="KW-0808">Transferase</keyword>
<dbReference type="PANTHER" id="PTHR43591">
    <property type="entry name" value="METHYLTRANSFERASE"/>
    <property type="match status" value="1"/>
</dbReference>
<proteinExistence type="predicted"/>
<keyword evidence="2" id="KW-0489">Methyltransferase</keyword>
<dbReference type="RefSeq" id="WP_191781459.1">
    <property type="nucleotide sequence ID" value="NZ_JACSQV010000004.1"/>
</dbReference>
<dbReference type="GO" id="GO:0032259">
    <property type="term" value="P:methylation"/>
    <property type="evidence" value="ECO:0007669"/>
    <property type="project" value="UniProtKB-KW"/>
</dbReference>
<dbReference type="Gene3D" id="3.40.50.150">
    <property type="entry name" value="Vaccinia Virus protein VP39"/>
    <property type="match status" value="1"/>
</dbReference>
<feature type="domain" description="Methyltransferase" evidence="1">
    <location>
        <begin position="39"/>
        <end position="135"/>
    </location>
</feature>
<dbReference type="PANTHER" id="PTHR43591:SF109">
    <property type="entry name" value="METHYLTRANSFERASE TYPE 11 DOMAIN-CONTAINING PROTEIN"/>
    <property type="match status" value="1"/>
</dbReference>
<evidence type="ECO:0000259" key="1">
    <source>
        <dbReference type="Pfam" id="PF13649"/>
    </source>
</evidence>
<dbReference type="GO" id="GO:0008168">
    <property type="term" value="F:methyltransferase activity"/>
    <property type="evidence" value="ECO:0007669"/>
    <property type="project" value="UniProtKB-KW"/>
</dbReference>
<dbReference type="InterPro" id="IPR041698">
    <property type="entry name" value="Methyltransf_25"/>
</dbReference>
<comment type="caution">
    <text evidence="2">The sequence shown here is derived from an EMBL/GenBank/DDBJ whole genome shotgun (WGS) entry which is preliminary data.</text>
</comment>
<dbReference type="Proteomes" id="UP000604241">
    <property type="component" value="Unassembled WGS sequence"/>
</dbReference>
<reference evidence="2 3" key="1">
    <citation type="submission" date="2020-08" db="EMBL/GenBank/DDBJ databases">
        <title>A Genomic Blueprint of the Chicken Gut Microbiome.</title>
        <authorList>
            <person name="Gilroy R."/>
            <person name="Ravi A."/>
            <person name="Getino M."/>
            <person name="Pursley I."/>
            <person name="Horton D.L."/>
            <person name="Alikhan N.-F."/>
            <person name="Baker D."/>
            <person name="Gharbi K."/>
            <person name="Hall N."/>
            <person name="Watson M."/>
            <person name="Adriaenssens E.M."/>
            <person name="Foster-Nyarko E."/>
            <person name="Jarju S."/>
            <person name="Secka A."/>
            <person name="Antonio M."/>
            <person name="Oren A."/>
            <person name="Chaudhuri R."/>
            <person name="La Ragione R.M."/>
            <person name="Hildebrand F."/>
            <person name="Pallen M.J."/>
        </authorList>
    </citation>
    <scope>NUCLEOTIDE SEQUENCE [LARGE SCALE GENOMIC DNA]</scope>
    <source>
        <strain evidence="2 3">Sa3CUA2</strain>
    </source>
</reference>